<dbReference type="EMBL" id="GBXM01058273">
    <property type="protein sequence ID" value="JAH50304.1"/>
    <property type="molecule type" value="Transcribed_RNA"/>
</dbReference>
<name>A0A0E9T9F9_ANGAN</name>
<accession>A0A0E9T9F9</accession>
<organism evidence="1">
    <name type="scientific">Anguilla anguilla</name>
    <name type="common">European freshwater eel</name>
    <name type="synonym">Muraena anguilla</name>
    <dbReference type="NCBI Taxonomy" id="7936"/>
    <lineage>
        <taxon>Eukaryota</taxon>
        <taxon>Metazoa</taxon>
        <taxon>Chordata</taxon>
        <taxon>Craniata</taxon>
        <taxon>Vertebrata</taxon>
        <taxon>Euteleostomi</taxon>
        <taxon>Actinopterygii</taxon>
        <taxon>Neopterygii</taxon>
        <taxon>Teleostei</taxon>
        <taxon>Anguilliformes</taxon>
        <taxon>Anguillidae</taxon>
        <taxon>Anguilla</taxon>
    </lineage>
</organism>
<protein>
    <submittedName>
        <fullName evidence="1">Uncharacterized protein</fullName>
    </submittedName>
</protein>
<reference evidence="1" key="2">
    <citation type="journal article" date="2015" name="Fish Shellfish Immunol.">
        <title>Early steps in the European eel (Anguilla anguilla)-Vibrio vulnificus interaction in the gills: Role of the RtxA13 toxin.</title>
        <authorList>
            <person name="Callol A."/>
            <person name="Pajuelo D."/>
            <person name="Ebbesson L."/>
            <person name="Teles M."/>
            <person name="MacKenzie S."/>
            <person name="Amaro C."/>
        </authorList>
    </citation>
    <scope>NUCLEOTIDE SEQUENCE</scope>
</reference>
<reference evidence="1" key="1">
    <citation type="submission" date="2014-11" db="EMBL/GenBank/DDBJ databases">
        <authorList>
            <person name="Amaro Gonzalez C."/>
        </authorList>
    </citation>
    <scope>NUCLEOTIDE SEQUENCE</scope>
</reference>
<dbReference type="AlphaFoldDB" id="A0A0E9T9F9"/>
<evidence type="ECO:0000313" key="1">
    <source>
        <dbReference type="EMBL" id="JAH50304.1"/>
    </source>
</evidence>
<proteinExistence type="predicted"/>
<sequence length="48" mass="5770">MVIDETSNFRMHITSFYIYNSYQVTVIFRIIFTAINEVCQQSQDRKSM</sequence>